<dbReference type="EMBL" id="LBMM01000518">
    <property type="protein sequence ID" value="KMQ98146.1"/>
    <property type="molecule type" value="Genomic_DNA"/>
</dbReference>
<proteinExistence type="predicted"/>
<dbReference type="PROSITE" id="PS51155">
    <property type="entry name" value="CHIT_BIND_RR_2"/>
    <property type="match status" value="2"/>
</dbReference>
<evidence type="ECO:0000256" key="1">
    <source>
        <dbReference type="ARBA" id="ARBA00022460"/>
    </source>
</evidence>
<feature type="compositionally biased region" description="Low complexity" evidence="4">
    <location>
        <begin position="424"/>
        <end position="444"/>
    </location>
</feature>
<comment type="caution">
    <text evidence="5">The sequence shown here is derived from an EMBL/GenBank/DDBJ whole genome shotgun (WGS) entry which is preliminary data.</text>
</comment>
<evidence type="ECO:0000313" key="6">
    <source>
        <dbReference type="Proteomes" id="UP000036403"/>
    </source>
</evidence>
<dbReference type="PRINTS" id="PR00947">
    <property type="entry name" value="CUTICLE"/>
</dbReference>
<accession>A0A0J7L677</accession>
<evidence type="ECO:0000256" key="2">
    <source>
        <dbReference type="ARBA" id="ARBA00022737"/>
    </source>
</evidence>
<feature type="region of interest" description="Disordered" evidence="4">
    <location>
        <begin position="371"/>
        <end position="391"/>
    </location>
</feature>
<dbReference type="GO" id="GO:0042302">
    <property type="term" value="F:structural constituent of cuticle"/>
    <property type="evidence" value="ECO:0007669"/>
    <property type="project" value="UniProtKB-UniRule"/>
</dbReference>
<evidence type="ECO:0000256" key="3">
    <source>
        <dbReference type="PROSITE-ProRule" id="PRU00497"/>
    </source>
</evidence>
<keyword evidence="6" id="KW-1185">Reference proteome</keyword>
<evidence type="ECO:0000256" key="4">
    <source>
        <dbReference type="SAM" id="MobiDB-lite"/>
    </source>
</evidence>
<evidence type="ECO:0000313" key="5">
    <source>
        <dbReference type="EMBL" id="KMQ98146.1"/>
    </source>
</evidence>
<name>A0A0J7L677_LASNI</name>
<dbReference type="Pfam" id="PF00379">
    <property type="entry name" value="Chitin_bind_4"/>
    <property type="match status" value="2"/>
</dbReference>
<dbReference type="PANTHER" id="PTHR12236:SF94">
    <property type="entry name" value="CCP84AA-RELATED"/>
    <property type="match status" value="1"/>
</dbReference>
<dbReference type="Proteomes" id="UP000036403">
    <property type="component" value="Unassembled WGS sequence"/>
</dbReference>
<protein>
    <submittedName>
        <fullName evidence="5">Larval cuticle protein a2b</fullName>
    </submittedName>
</protein>
<sequence length="507" mass="55040">MCKSELLKMYKQVAMPLPQRQCGNAKNLDTEINMIPDKSVTAISSNDTHSLAADLNKGSKRTCQLSQTDRLKLPVNDPKSVHKKIRLCSTSVETTWNGISKRRCDEQNESVIVLSAAVLAVCRSAAVPSPALPAVPAVPAAAFPVAKLGIDDASFDPYPQYSYAYDVQDTLTGDTKSQHESRNGDVVSGSYSLLEADGTRRIVEYIADPVNGFNAVLFFFLGLTALARGALVPAGRLVLPATAPLAKLEDFDAAPQYSFAYDVQDAVTGDSKAQYETRNGDIVRGSYSLIEADGTRRIVEYTADPINGFNAIVSREPAIAAVATPLRPAAALTPIAPAPLGPAALAPIAPPSIPASGPDSDVEVLEARTSRLSTSAGATTREREIQRQQFQRLQEQQQQRQQQQLQQQEQQLQRLQEQQRRSSSRLQIQQQEQQQQQQQQDRQQATAPTRTIIAGQEQQQPTARFIGLPARAIATYPTYPYSAAYSSPFAYAAPLTGLAYNPATALA</sequence>
<feature type="region of interest" description="Disordered" evidence="4">
    <location>
        <begin position="416"/>
        <end position="459"/>
    </location>
</feature>
<dbReference type="GO" id="GO:0005615">
    <property type="term" value="C:extracellular space"/>
    <property type="evidence" value="ECO:0007669"/>
    <property type="project" value="TreeGrafter"/>
</dbReference>
<dbReference type="AlphaFoldDB" id="A0A0J7L677"/>
<dbReference type="InterPro" id="IPR000618">
    <property type="entry name" value="Insect_cuticle"/>
</dbReference>
<dbReference type="OrthoDB" id="10071059at2759"/>
<keyword evidence="2" id="KW-0677">Repeat</keyword>
<dbReference type="InterPro" id="IPR031311">
    <property type="entry name" value="CHIT_BIND_RR_consensus"/>
</dbReference>
<dbReference type="PANTHER" id="PTHR12236">
    <property type="entry name" value="STRUCTURAL CONTITUENT OF CUTICLE"/>
    <property type="match status" value="1"/>
</dbReference>
<dbReference type="InterPro" id="IPR051217">
    <property type="entry name" value="Insect_Cuticle_Struc_Prot"/>
</dbReference>
<dbReference type="STRING" id="67767.A0A0J7L677"/>
<dbReference type="GO" id="GO:0031012">
    <property type="term" value="C:extracellular matrix"/>
    <property type="evidence" value="ECO:0007669"/>
    <property type="project" value="TreeGrafter"/>
</dbReference>
<organism evidence="5 6">
    <name type="scientific">Lasius niger</name>
    <name type="common">Black garden ant</name>
    <dbReference type="NCBI Taxonomy" id="67767"/>
    <lineage>
        <taxon>Eukaryota</taxon>
        <taxon>Metazoa</taxon>
        <taxon>Ecdysozoa</taxon>
        <taxon>Arthropoda</taxon>
        <taxon>Hexapoda</taxon>
        <taxon>Insecta</taxon>
        <taxon>Pterygota</taxon>
        <taxon>Neoptera</taxon>
        <taxon>Endopterygota</taxon>
        <taxon>Hymenoptera</taxon>
        <taxon>Apocrita</taxon>
        <taxon>Aculeata</taxon>
        <taxon>Formicoidea</taxon>
        <taxon>Formicidae</taxon>
        <taxon>Formicinae</taxon>
        <taxon>Lasius</taxon>
        <taxon>Lasius</taxon>
    </lineage>
</organism>
<gene>
    <name evidence="5" type="ORF">RF55_1492</name>
</gene>
<dbReference type="PaxDb" id="67767-A0A0J7L677"/>
<keyword evidence="1 3" id="KW-0193">Cuticle</keyword>
<dbReference type="PROSITE" id="PS00233">
    <property type="entry name" value="CHIT_BIND_RR_1"/>
    <property type="match status" value="1"/>
</dbReference>
<reference evidence="5 6" key="1">
    <citation type="submission" date="2015-04" db="EMBL/GenBank/DDBJ databases">
        <title>Lasius niger genome sequencing.</title>
        <authorList>
            <person name="Konorov E.A."/>
            <person name="Nikitin M.A."/>
            <person name="Kirill M.V."/>
            <person name="Chang P."/>
        </authorList>
    </citation>
    <scope>NUCLEOTIDE SEQUENCE [LARGE SCALE GENOMIC DNA]</scope>
    <source>
        <tissue evidence="5">Whole</tissue>
    </source>
</reference>